<comment type="similarity">
    <text evidence="1">Belongs to the low molecular weight phosphotyrosine protein phosphatase family.</text>
</comment>
<dbReference type="Proteomes" id="UP000093482">
    <property type="component" value="Unassembled WGS sequence"/>
</dbReference>
<dbReference type="SUPFAM" id="SSF52788">
    <property type="entry name" value="Phosphotyrosine protein phosphatases I"/>
    <property type="match status" value="1"/>
</dbReference>
<evidence type="ECO:0000259" key="5">
    <source>
        <dbReference type="SMART" id="SM00226"/>
    </source>
</evidence>
<feature type="active site" description="Proton donor" evidence="4">
    <location>
        <position position="115"/>
    </location>
</feature>
<dbReference type="InterPro" id="IPR017867">
    <property type="entry name" value="Tyr_phospatase_low_mol_wt"/>
</dbReference>
<keyword evidence="2" id="KW-0378">Hydrolase</keyword>
<proteinExistence type="inferred from homology"/>
<feature type="active site" description="Nucleophile" evidence="4">
    <location>
        <position position="13"/>
    </location>
</feature>
<accession>A0A1C0YDN3</accession>
<dbReference type="PANTHER" id="PTHR11717:SF31">
    <property type="entry name" value="LOW MOLECULAR WEIGHT PROTEIN-TYROSINE-PHOSPHATASE ETP-RELATED"/>
    <property type="match status" value="1"/>
</dbReference>
<evidence type="ECO:0000256" key="3">
    <source>
        <dbReference type="ARBA" id="ARBA00022912"/>
    </source>
</evidence>
<dbReference type="PRINTS" id="PR00719">
    <property type="entry name" value="LMWPTPASE"/>
</dbReference>
<dbReference type="SMART" id="SM00226">
    <property type="entry name" value="LMWPc"/>
    <property type="match status" value="1"/>
</dbReference>
<dbReference type="Pfam" id="PF01451">
    <property type="entry name" value="LMWPc"/>
    <property type="match status" value="1"/>
</dbReference>
<dbReference type="InterPro" id="IPR023485">
    <property type="entry name" value="Ptyr_pPase"/>
</dbReference>
<dbReference type="GO" id="GO:0004725">
    <property type="term" value="F:protein tyrosine phosphatase activity"/>
    <property type="evidence" value="ECO:0007669"/>
    <property type="project" value="InterPro"/>
</dbReference>
<dbReference type="RefSeq" id="WP_066466355.1">
    <property type="nucleotide sequence ID" value="NZ_MATO01000067.1"/>
</dbReference>
<keyword evidence="7" id="KW-1185">Reference proteome</keyword>
<evidence type="ECO:0000313" key="7">
    <source>
        <dbReference type="Proteomes" id="UP000093482"/>
    </source>
</evidence>
<evidence type="ECO:0000313" key="6">
    <source>
        <dbReference type="EMBL" id="OCS85249.1"/>
    </source>
</evidence>
<dbReference type="AlphaFoldDB" id="A0A1C0YDN3"/>
<dbReference type="InterPro" id="IPR050438">
    <property type="entry name" value="LMW_PTPase"/>
</dbReference>
<protein>
    <submittedName>
        <fullName evidence="6">Phosphatase</fullName>
    </submittedName>
</protein>
<evidence type="ECO:0000256" key="1">
    <source>
        <dbReference type="ARBA" id="ARBA00011063"/>
    </source>
</evidence>
<evidence type="ECO:0000256" key="4">
    <source>
        <dbReference type="PIRSR" id="PIRSR617867-1"/>
    </source>
</evidence>
<sequence>MNVLFVCTGNTCRSAMAEAIVRAKKLAHVNVRSAGIYAQSGEAMSMHAQAVLQQQAIAQTHVAHRLQEMDLQWAQVVIAMTAAHKDAILQAAPQHASKLYTLHELASNSTKDVRDPFGASLAVYEQTFLELKQAIEQLSFLKEY</sequence>
<comment type="caution">
    <text evidence="6">The sequence shown here is derived from an EMBL/GenBank/DDBJ whole genome shotgun (WGS) entry which is preliminary data.</text>
</comment>
<feature type="active site" description="Nucleophile" evidence="4">
    <location>
        <position position="7"/>
    </location>
</feature>
<keyword evidence="3" id="KW-0904">Protein phosphatase</keyword>
<reference evidence="6 7" key="1">
    <citation type="submission" date="2016-07" db="EMBL/GenBank/DDBJ databases">
        <title>Caryophanon latum genome sequencing.</title>
        <authorList>
            <person name="Verma A."/>
            <person name="Pal Y."/>
            <person name="Krishnamurthi S."/>
        </authorList>
    </citation>
    <scope>NUCLEOTIDE SEQUENCE [LARGE SCALE GENOMIC DNA]</scope>
    <source>
        <strain evidence="6 7">DSM 14151</strain>
    </source>
</reference>
<dbReference type="PANTHER" id="PTHR11717">
    <property type="entry name" value="LOW MOLECULAR WEIGHT PROTEIN TYROSINE PHOSPHATASE"/>
    <property type="match status" value="1"/>
</dbReference>
<dbReference type="Gene3D" id="3.40.50.2300">
    <property type="match status" value="1"/>
</dbReference>
<dbReference type="OrthoDB" id="9784339at2"/>
<gene>
    <name evidence="6" type="ORF">A6K76_02940</name>
</gene>
<name>A0A1C0YDN3_9BACL</name>
<dbReference type="InterPro" id="IPR036196">
    <property type="entry name" value="Ptyr_pPase_sf"/>
</dbReference>
<feature type="domain" description="Phosphotyrosine protein phosphatase I" evidence="5">
    <location>
        <begin position="1"/>
        <end position="143"/>
    </location>
</feature>
<dbReference type="CDD" id="cd16344">
    <property type="entry name" value="LMWPAP"/>
    <property type="match status" value="1"/>
</dbReference>
<organism evidence="6 7">
    <name type="scientific">Caryophanon latum</name>
    <dbReference type="NCBI Taxonomy" id="33977"/>
    <lineage>
        <taxon>Bacteria</taxon>
        <taxon>Bacillati</taxon>
        <taxon>Bacillota</taxon>
        <taxon>Bacilli</taxon>
        <taxon>Bacillales</taxon>
        <taxon>Caryophanaceae</taxon>
        <taxon>Caryophanon</taxon>
    </lineage>
</organism>
<dbReference type="EMBL" id="MATO01000067">
    <property type="protein sequence ID" value="OCS85249.1"/>
    <property type="molecule type" value="Genomic_DNA"/>
</dbReference>
<evidence type="ECO:0000256" key="2">
    <source>
        <dbReference type="ARBA" id="ARBA00022801"/>
    </source>
</evidence>